<comment type="caution">
    <text evidence="1">The sequence shown here is derived from an EMBL/GenBank/DDBJ whole genome shotgun (WGS) entry which is preliminary data.</text>
</comment>
<dbReference type="Pfam" id="PF12785">
    <property type="entry name" value="VESA1_N"/>
    <property type="match status" value="1"/>
</dbReference>
<name>A0AAD9GIJ9_BABDI</name>
<organism evidence="1 2">
    <name type="scientific">Babesia divergens</name>
    <dbReference type="NCBI Taxonomy" id="32595"/>
    <lineage>
        <taxon>Eukaryota</taxon>
        <taxon>Sar</taxon>
        <taxon>Alveolata</taxon>
        <taxon>Apicomplexa</taxon>
        <taxon>Aconoidasida</taxon>
        <taxon>Piroplasmida</taxon>
        <taxon>Babesiidae</taxon>
        <taxon>Babesia</taxon>
    </lineage>
</organism>
<reference evidence="1" key="1">
    <citation type="journal article" date="2014" name="Nucleic Acids Res.">
        <title>The evolutionary dynamics of variant antigen genes in Babesia reveal a history of genomic innovation underlying host-parasite interaction.</title>
        <authorList>
            <person name="Jackson A.P."/>
            <person name="Otto T.D."/>
            <person name="Darby A."/>
            <person name="Ramaprasad A."/>
            <person name="Xia D."/>
            <person name="Echaide I.E."/>
            <person name="Farber M."/>
            <person name="Gahlot S."/>
            <person name="Gamble J."/>
            <person name="Gupta D."/>
            <person name="Gupta Y."/>
            <person name="Jackson L."/>
            <person name="Malandrin L."/>
            <person name="Malas T.B."/>
            <person name="Moussa E."/>
            <person name="Nair M."/>
            <person name="Reid A.J."/>
            <person name="Sanders M."/>
            <person name="Sharma J."/>
            <person name="Tracey A."/>
            <person name="Quail M.A."/>
            <person name="Weir W."/>
            <person name="Wastling J.M."/>
            <person name="Hall N."/>
            <person name="Willadsen P."/>
            <person name="Lingelbach K."/>
            <person name="Shiels B."/>
            <person name="Tait A."/>
            <person name="Berriman M."/>
            <person name="Allred D.R."/>
            <person name="Pain A."/>
        </authorList>
    </citation>
    <scope>NUCLEOTIDE SEQUENCE</scope>
    <source>
        <strain evidence="1">1802A</strain>
    </source>
</reference>
<evidence type="ECO:0000313" key="1">
    <source>
        <dbReference type="EMBL" id="KAK1939077.1"/>
    </source>
</evidence>
<accession>A0AAD9GIJ9</accession>
<protein>
    <submittedName>
        <fullName evidence="1">Variant erythrocyte surface antigen-1 family protein</fullName>
    </submittedName>
</protein>
<proteinExistence type="predicted"/>
<dbReference type="Proteomes" id="UP001195914">
    <property type="component" value="Unassembled WGS sequence"/>
</dbReference>
<feature type="non-terminal residue" evidence="1">
    <location>
        <position position="705"/>
    </location>
</feature>
<reference evidence="1" key="2">
    <citation type="submission" date="2021-05" db="EMBL/GenBank/DDBJ databases">
        <authorList>
            <person name="Pain A."/>
        </authorList>
    </citation>
    <scope>NUCLEOTIDE SEQUENCE</scope>
    <source>
        <strain evidence="1">1802A</strain>
    </source>
</reference>
<gene>
    <name evidence="1" type="ORF">X943_002498</name>
</gene>
<keyword evidence="2" id="KW-1185">Reference proteome</keyword>
<dbReference type="AlphaFoldDB" id="A0AAD9GIJ9"/>
<sequence length="705" mass="78215">MYYTDVFVGSNNDNINKLKDALNVELNGSGLTDDLKELEDLASGLGSFRKEITQGGSKYASSYNSNATWEKLCENCKCKKLFSNSSHSCSNCSCPSSSSQSVCSDPLKCCENCDVKKAAKIFLGILPCLYYALKYLYDKCKADWSSHNISNKDYSLGRFLVGMGFELQKLDQDKKGGEIFTLLSSSLFPSSNPLKSLYEKSRKYFTSLSSPSLLPSSTPKPKEPLTVRDILLWLSGLPFIPQFPKLLKHCERLCDSTKNSVKFIDFESSLFHSCLRSPFVLAAIQWPGKSEIFYHNFSDISDSLYPEDPFDLFEALFKYIHKIYTPLTFLEYQCGKEKRDAGWKNCGYGQKCMDALGKPSKPSSPCCPSSLPKGILCTGQPGEKDHAEHCISSKPEVKCMGPTEKCNNPSGNGAHTGPDKCDPCPHPLVRFLTDSWPFSQNSPDSSVPPMGFSKENLPSPGRRGEALHTALKDFCDSGNSSSSLTTLLKFELHVSRTPPETLGEFFVFFKQFKDSSVFNKKPLKELFETYIKGEPGFYSADPLKDALQKLYGSHSKGDHSGSSPAYDLQSLIDCHVPQGAGEDVTCGPYLNSLTGDVYDIFVTDFLGTYLSYVCHVPKMFREKVEEFKGKFSDCCSKSSCKSIIYCPCAWPLISSQGFSFTSPGSLSGQNGKEARKCSDFIKQLEKVLQDPQSTLLSLIAEIEKF</sequence>
<dbReference type="EMBL" id="JAHBMH010000019">
    <property type="protein sequence ID" value="KAK1939077.1"/>
    <property type="molecule type" value="Genomic_DNA"/>
</dbReference>
<dbReference type="InterPro" id="IPR024751">
    <property type="entry name" value="VESA1"/>
</dbReference>
<evidence type="ECO:0000313" key="2">
    <source>
        <dbReference type="Proteomes" id="UP001195914"/>
    </source>
</evidence>